<evidence type="ECO:0000313" key="2">
    <source>
        <dbReference type="Proteomes" id="UP000320048"/>
    </source>
</evidence>
<accession>A0A537JBV7</accession>
<reference evidence="1 2" key="1">
    <citation type="journal article" date="2019" name="Nat. Microbiol.">
        <title>Mediterranean grassland soil C-N compound turnover is dependent on rainfall and depth, and is mediated by genomically divergent microorganisms.</title>
        <authorList>
            <person name="Diamond S."/>
            <person name="Andeer P.F."/>
            <person name="Li Z."/>
            <person name="Crits-Christoph A."/>
            <person name="Burstein D."/>
            <person name="Anantharaman K."/>
            <person name="Lane K.R."/>
            <person name="Thomas B.C."/>
            <person name="Pan C."/>
            <person name="Northen T.R."/>
            <person name="Banfield J.F."/>
        </authorList>
    </citation>
    <scope>NUCLEOTIDE SEQUENCE [LARGE SCALE GENOMIC DNA]</scope>
    <source>
        <strain evidence="1">NP_7</strain>
    </source>
</reference>
<proteinExistence type="predicted"/>
<evidence type="ECO:0000313" key="1">
    <source>
        <dbReference type="EMBL" id="TMI80566.1"/>
    </source>
</evidence>
<dbReference type="EMBL" id="VBAO01000213">
    <property type="protein sequence ID" value="TMI80566.1"/>
    <property type="molecule type" value="Genomic_DNA"/>
</dbReference>
<sequence length="448" mass="45557">MMFVLLVALLLSAVTLGVLRMVSGDITEGFGGLGAVQAFNVAEAGVHYGIGKLQVAGANTYAGETLTVTSGATTLGTATIVVNCIDTGTVPPCSGTYAGYRRIVSTSTLPGSGASGGPTRTIVAIIQSSTGGNTYGICALNQLNIQGPDNIQIFGDVASNGTISISTSQTSPAVILGDTNSPQKFTGKATAAGTITCAGGCATQVQGGVFSTPPGPICAAPALPAYSNPSVTDLNVVTNSVSIQNCVPSCNFRNITLPKGTGGGNGNPCMTTTDLEILTDAANPNAVSVMQVNTLQMNPCTRFIIQGVGKLDLRIGAPTGNDLYVQGPNGGADNGTRFGVTTADKPNKPAPVNPGQLTVWMYSSCLPPGCACQINNGPSCAGLVSHTSGEATFMALNGSFTIDDAQPFYGALVANQLNYTGTNGYYLDTSGISNAFSNFNTLRSWKDQ</sequence>
<dbReference type="AlphaFoldDB" id="A0A537JBV7"/>
<protein>
    <recommendedName>
        <fullName evidence="3">Type 4 fimbrial biogenesis protein PilX N-terminal domain-containing protein</fullName>
    </recommendedName>
</protein>
<dbReference type="Proteomes" id="UP000320048">
    <property type="component" value="Unassembled WGS sequence"/>
</dbReference>
<organism evidence="1 2">
    <name type="scientific">Candidatus Segetimicrobium genomatis</name>
    <dbReference type="NCBI Taxonomy" id="2569760"/>
    <lineage>
        <taxon>Bacteria</taxon>
        <taxon>Bacillati</taxon>
        <taxon>Candidatus Sysuimicrobiota</taxon>
        <taxon>Candidatus Sysuimicrobiia</taxon>
        <taxon>Candidatus Sysuimicrobiales</taxon>
        <taxon>Candidatus Segetimicrobiaceae</taxon>
        <taxon>Candidatus Segetimicrobium</taxon>
    </lineage>
</organism>
<gene>
    <name evidence="1" type="ORF">E6H04_08435</name>
</gene>
<comment type="caution">
    <text evidence="1">The sequence shown here is derived from an EMBL/GenBank/DDBJ whole genome shotgun (WGS) entry which is preliminary data.</text>
</comment>
<evidence type="ECO:0008006" key="3">
    <source>
        <dbReference type="Google" id="ProtNLM"/>
    </source>
</evidence>
<name>A0A537JBV7_9BACT</name>